<sequence>MQPYFGNNRHWNLIEKTRAAEVFLTGEGVLHPHVHPTQFALPTLELSSPSCKSESLFLGKRDMVDTPPTHHGLLQYLHFRHSIYGVPSVHPEKPPFSYIALIAMAIQSSPSGKLTLNEIYHFVPRDDKKPGKGSYWSLDRDSYNMFEYGNYRRRKRRPRPSLKRCVVNHTDDACRNGEADTFSSRNVKKRLDKLPEMLNYEMADFDDEEKQMTKNVSLQIEEDDGSGHDLSSNMTTRPSTTPTTGKLGKFVLENGRSDSSTIVTPDESETTEELICSHFDQRNRILCTGGKVDKRKQIKPDIGKDDKPSAVNIIIEIRISRRGGGASGRNIFYLSSEQQKLVFRMAREREEIDASDEDDGVNGLAGGGFQRREFPLDGRPIPTNQTVYLRRGMSPYRKPVAKQCLCCDDLRKTTESTEQYAAETLRFEYAH</sequence>
<dbReference type="GO" id="GO:0005634">
    <property type="term" value="C:nucleus"/>
    <property type="evidence" value="ECO:0007669"/>
    <property type="project" value="UniProtKB-SubCell"/>
</dbReference>
<evidence type="ECO:0000259" key="4">
    <source>
        <dbReference type="PROSITE" id="PS50039"/>
    </source>
</evidence>
<dbReference type="InterPro" id="IPR036390">
    <property type="entry name" value="WH_DNA-bd_sf"/>
</dbReference>
<dbReference type="OrthoDB" id="5954824at2759"/>
<protein>
    <submittedName>
        <fullName evidence="5">Forkhead box protein L1</fullName>
    </submittedName>
</protein>
<feature type="domain" description="Fork-head" evidence="4">
    <location>
        <begin position="93"/>
        <end position="156"/>
    </location>
</feature>
<evidence type="ECO:0000256" key="2">
    <source>
        <dbReference type="PROSITE-ProRule" id="PRU00089"/>
    </source>
</evidence>
<dbReference type="InterPro" id="IPR036388">
    <property type="entry name" value="WH-like_DNA-bd_sf"/>
</dbReference>
<reference evidence="5 6" key="1">
    <citation type="submission" date="2015-12" db="EMBL/GenBank/DDBJ databases">
        <title>The genome of Folsomia candida.</title>
        <authorList>
            <person name="Faddeeva A."/>
            <person name="Derks M.F."/>
            <person name="Anvar Y."/>
            <person name="Smit S."/>
            <person name="Van Straalen N."/>
            <person name="Roelofs D."/>
        </authorList>
    </citation>
    <scope>NUCLEOTIDE SEQUENCE [LARGE SCALE GENOMIC DNA]</scope>
    <source>
        <strain evidence="5 6">VU population</strain>
        <tissue evidence="5">Whole body</tissue>
    </source>
</reference>
<name>A0A226EZM6_FOLCA</name>
<organism evidence="5 6">
    <name type="scientific">Folsomia candida</name>
    <name type="common">Springtail</name>
    <dbReference type="NCBI Taxonomy" id="158441"/>
    <lineage>
        <taxon>Eukaryota</taxon>
        <taxon>Metazoa</taxon>
        <taxon>Ecdysozoa</taxon>
        <taxon>Arthropoda</taxon>
        <taxon>Hexapoda</taxon>
        <taxon>Collembola</taxon>
        <taxon>Entomobryomorpha</taxon>
        <taxon>Isotomoidea</taxon>
        <taxon>Isotomidae</taxon>
        <taxon>Proisotominae</taxon>
        <taxon>Folsomia</taxon>
    </lineage>
</organism>
<evidence type="ECO:0000256" key="1">
    <source>
        <dbReference type="ARBA" id="ARBA00023125"/>
    </source>
</evidence>
<keyword evidence="1 2" id="KW-0238">DNA-binding</keyword>
<gene>
    <name evidence="5" type="ORF">Fcan01_01894</name>
</gene>
<dbReference type="GO" id="GO:0030154">
    <property type="term" value="P:cell differentiation"/>
    <property type="evidence" value="ECO:0007669"/>
    <property type="project" value="TreeGrafter"/>
</dbReference>
<dbReference type="Gene3D" id="1.10.10.10">
    <property type="entry name" value="Winged helix-like DNA-binding domain superfamily/Winged helix DNA-binding domain"/>
    <property type="match status" value="2"/>
</dbReference>
<dbReference type="AlphaFoldDB" id="A0A226EZM6"/>
<dbReference type="EMBL" id="LNIX01000001">
    <property type="protein sequence ID" value="OXA63015.1"/>
    <property type="molecule type" value="Genomic_DNA"/>
</dbReference>
<comment type="caution">
    <text evidence="5">The sequence shown here is derived from an EMBL/GenBank/DDBJ whole genome shotgun (WGS) entry which is preliminary data.</text>
</comment>
<keyword evidence="2" id="KW-0539">Nucleus</keyword>
<feature type="region of interest" description="Disordered" evidence="3">
    <location>
        <begin position="222"/>
        <end position="247"/>
    </location>
</feature>
<evidence type="ECO:0000256" key="3">
    <source>
        <dbReference type="SAM" id="MobiDB-lite"/>
    </source>
</evidence>
<dbReference type="GO" id="GO:0000978">
    <property type="term" value="F:RNA polymerase II cis-regulatory region sequence-specific DNA binding"/>
    <property type="evidence" value="ECO:0007669"/>
    <property type="project" value="TreeGrafter"/>
</dbReference>
<dbReference type="InterPro" id="IPR018122">
    <property type="entry name" value="TF_fork_head_CS_1"/>
</dbReference>
<keyword evidence="6" id="KW-1185">Reference proteome</keyword>
<dbReference type="SMART" id="SM00339">
    <property type="entry name" value="FH"/>
    <property type="match status" value="1"/>
</dbReference>
<dbReference type="Proteomes" id="UP000198287">
    <property type="component" value="Unassembled WGS sequence"/>
</dbReference>
<dbReference type="InterPro" id="IPR001766">
    <property type="entry name" value="Fork_head_dom"/>
</dbReference>
<dbReference type="PANTHER" id="PTHR11829">
    <property type="entry name" value="FORKHEAD BOX PROTEIN"/>
    <property type="match status" value="1"/>
</dbReference>
<dbReference type="GO" id="GO:0000981">
    <property type="term" value="F:DNA-binding transcription factor activity, RNA polymerase II-specific"/>
    <property type="evidence" value="ECO:0007669"/>
    <property type="project" value="TreeGrafter"/>
</dbReference>
<dbReference type="PROSITE" id="PS00657">
    <property type="entry name" value="FORK_HEAD_1"/>
    <property type="match status" value="1"/>
</dbReference>
<evidence type="ECO:0000313" key="5">
    <source>
        <dbReference type="EMBL" id="OXA63015.1"/>
    </source>
</evidence>
<comment type="subcellular location">
    <subcellularLocation>
        <location evidence="2">Nucleus</location>
    </subcellularLocation>
</comment>
<feature type="DNA-binding region" description="Fork-head" evidence="2">
    <location>
        <begin position="93"/>
        <end position="156"/>
    </location>
</feature>
<dbReference type="Pfam" id="PF00250">
    <property type="entry name" value="Forkhead"/>
    <property type="match status" value="1"/>
</dbReference>
<evidence type="ECO:0000313" key="6">
    <source>
        <dbReference type="Proteomes" id="UP000198287"/>
    </source>
</evidence>
<dbReference type="GO" id="GO:0009653">
    <property type="term" value="P:anatomical structure morphogenesis"/>
    <property type="evidence" value="ECO:0007669"/>
    <property type="project" value="TreeGrafter"/>
</dbReference>
<dbReference type="SUPFAM" id="SSF46785">
    <property type="entry name" value="Winged helix' DNA-binding domain"/>
    <property type="match status" value="1"/>
</dbReference>
<accession>A0A226EZM6</accession>
<feature type="compositionally biased region" description="Low complexity" evidence="3">
    <location>
        <begin position="235"/>
        <end position="244"/>
    </location>
</feature>
<dbReference type="STRING" id="158441.A0A226EZM6"/>
<proteinExistence type="predicted"/>
<dbReference type="PANTHER" id="PTHR11829:SF343">
    <property type="entry name" value="FORK-HEAD DOMAIN-CONTAINING PROTEIN"/>
    <property type="match status" value="1"/>
</dbReference>
<dbReference type="PROSITE" id="PS50039">
    <property type="entry name" value="FORK_HEAD_3"/>
    <property type="match status" value="1"/>
</dbReference>
<dbReference type="InterPro" id="IPR050211">
    <property type="entry name" value="FOX_domain-containing"/>
</dbReference>